<feature type="chain" id="PRO_5019034727" evidence="2">
    <location>
        <begin position="20"/>
        <end position="272"/>
    </location>
</feature>
<dbReference type="EMBL" id="RQPJ01000021">
    <property type="protein sequence ID" value="RTE52149.1"/>
    <property type="molecule type" value="Genomic_DNA"/>
</dbReference>
<accession>A0A430JZ30</accession>
<dbReference type="InterPro" id="IPR029058">
    <property type="entry name" value="AB_hydrolase_fold"/>
</dbReference>
<evidence type="ECO:0000313" key="4">
    <source>
        <dbReference type="EMBL" id="RTE52149.1"/>
    </source>
</evidence>
<dbReference type="Proteomes" id="UP000267585">
    <property type="component" value="Unassembled WGS sequence"/>
</dbReference>
<dbReference type="Gene3D" id="3.40.50.1820">
    <property type="entry name" value="alpha/beta hydrolase"/>
    <property type="match status" value="1"/>
</dbReference>
<protein>
    <submittedName>
        <fullName evidence="4">Alpha/beta hydrolase</fullName>
    </submittedName>
</protein>
<dbReference type="PANTHER" id="PTHR48081">
    <property type="entry name" value="AB HYDROLASE SUPERFAMILY PROTEIN C4A8.06C"/>
    <property type="match status" value="1"/>
</dbReference>
<dbReference type="InterPro" id="IPR050300">
    <property type="entry name" value="GDXG_lipolytic_enzyme"/>
</dbReference>
<evidence type="ECO:0000259" key="3">
    <source>
        <dbReference type="Pfam" id="PF20434"/>
    </source>
</evidence>
<name>A0A430JZ30_9FLAO</name>
<feature type="signal peptide" evidence="2">
    <location>
        <begin position="1"/>
        <end position="19"/>
    </location>
</feature>
<keyword evidence="2" id="KW-0732">Signal</keyword>
<evidence type="ECO:0000256" key="2">
    <source>
        <dbReference type="SAM" id="SignalP"/>
    </source>
</evidence>
<reference evidence="4 5" key="1">
    <citation type="submission" date="2018-11" db="EMBL/GenBank/DDBJ databases">
        <title>Arenibacter aquaticus sp.nov., a marine bacterium isolated from surface seawater in the South China Sea.</title>
        <authorList>
            <person name="Guo J."/>
            <person name="Sun J."/>
        </authorList>
    </citation>
    <scope>NUCLEOTIDE SEQUENCE [LARGE SCALE GENOMIC DNA]</scope>
    <source>
        <strain evidence="4 5">GUO666</strain>
    </source>
</reference>
<feature type="domain" description="BD-FAE-like" evidence="3">
    <location>
        <begin position="50"/>
        <end position="216"/>
    </location>
</feature>
<dbReference type="PANTHER" id="PTHR48081:SF9">
    <property type="entry name" value="CARBOXYLESTERASE"/>
    <property type="match status" value="1"/>
</dbReference>
<sequence>MLRATLFLILTVLPLCNHAQTVRYSTSENLFYYDSKTSDQTSYMKEKNLLDVYYPEVDTRVPVIIWFHGGGLTSGQKEIPLALKNKGFCVVGVGYRLSPNVPAETCITDATAAIAWVFKNIERFNGDPNAIFVSGHSAGGYLALMSIMDKSRLKKHDLDSDRVAGLVPFSGHTITHFTIRKEQGIPGERPLIDNLAPLYHVRNNAPPILLITGDREKELLGRYEENAYFYRMMKVNGHPDVTLYEMDGYGHGMTEPAFPLLVDFVNRKTNLK</sequence>
<dbReference type="InterPro" id="IPR049492">
    <property type="entry name" value="BD-FAE-like_dom"/>
</dbReference>
<keyword evidence="1 4" id="KW-0378">Hydrolase</keyword>
<dbReference type="Pfam" id="PF20434">
    <property type="entry name" value="BD-FAE"/>
    <property type="match status" value="1"/>
</dbReference>
<dbReference type="SUPFAM" id="SSF53474">
    <property type="entry name" value="alpha/beta-Hydrolases"/>
    <property type="match status" value="1"/>
</dbReference>
<dbReference type="OrthoDB" id="9777975at2"/>
<keyword evidence="5" id="KW-1185">Reference proteome</keyword>
<comment type="caution">
    <text evidence="4">The sequence shown here is derived from an EMBL/GenBank/DDBJ whole genome shotgun (WGS) entry which is preliminary data.</text>
</comment>
<dbReference type="GO" id="GO:0016787">
    <property type="term" value="F:hydrolase activity"/>
    <property type="evidence" value="ECO:0007669"/>
    <property type="project" value="UniProtKB-KW"/>
</dbReference>
<organism evidence="4 5">
    <name type="scientific">Arenibacter aquaticus</name>
    <dbReference type="NCBI Taxonomy" id="2489054"/>
    <lineage>
        <taxon>Bacteria</taxon>
        <taxon>Pseudomonadati</taxon>
        <taxon>Bacteroidota</taxon>
        <taxon>Flavobacteriia</taxon>
        <taxon>Flavobacteriales</taxon>
        <taxon>Flavobacteriaceae</taxon>
        <taxon>Arenibacter</taxon>
    </lineage>
</organism>
<proteinExistence type="predicted"/>
<evidence type="ECO:0000256" key="1">
    <source>
        <dbReference type="ARBA" id="ARBA00022801"/>
    </source>
</evidence>
<evidence type="ECO:0000313" key="5">
    <source>
        <dbReference type="Proteomes" id="UP000267585"/>
    </source>
</evidence>
<dbReference type="AlphaFoldDB" id="A0A430JZ30"/>
<gene>
    <name evidence="4" type="ORF">EHW67_18325</name>
</gene>